<keyword evidence="5 10" id="KW-0547">Nucleotide-binding</keyword>
<feature type="region of interest" description="Disordered" evidence="12">
    <location>
        <begin position="822"/>
        <end position="847"/>
    </location>
</feature>
<gene>
    <name evidence="15" type="primary">LOC110488552</name>
</gene>
<organism evidence="15 16">
    <name type="scientific">Oncorhynchus mykiss</name>
    <name type="common">Rainbow trout</name>
    <name type="synonym">Salmo gairdneri</name>
    <dbReference type="NCBI Taxonomy" id="8022"/>
    <lineage>
        <taxon>Eukaryota</taxon>
        <taxon>Metazoa</taxon>
        <taxon>Chordata</taxon>
        <taxon>Craniata</taxon>
        <taxon>Vertebrata</taxon>
        <taxon>Euteleostomi</taxon>
        <taxon>Actinopterygii</taxon>
        <taxon>Neopterygii</taxon>
        <taxon>Teleostei</taxon>
        <taxon>Protacanthopterygii</taxon>
        <taxon>Salmoniformes</taxon>
        <taxon>Salmonidae</taxon>
        <taxon>Salmoninae</taxon>
        <taxon>Oncorhynchus</taxon>
    </lineage>
</organism>
<dbReference type="FunFam" id="1.10.510.10:FF:000003">
    <property type="entry name" value="TRAF2 and NCK-interacting protein kinase isoform 4"/>
    <property type="match status" value="1"/>
</dbReference>
<feature type="region of interest" description="Disordered" evidence="12">
    <location>
        <begin position="596"/>
        <end position="720"/>
    </location>
</feature>
<dbReference type="PROSITE" id="PS00108">
    <property type="entry name" value="PROTEIN_KINASE_ST"/>
    <property type="match status" value="1"/>
</dbReference>
<keyword evidence="11" id="KW-0175">Coiled coil</keyword>
<dbReference type="InterPro" id="IPR000719">
    <property type="entry name" value="Prot_kinase_dom"/>
</dbReference>
<keyword evidence="6" id="KW-0418">Kinase</keyword>
<dbReference type="InterPro" id="IPR001180">
    <property type="entry name" value="CNH_dom"/>
</dbReference>
<evidence type="ECO:0000256" key="7">
    <source>
        <dbReference type="ARBA" id="ARBA00022840"/>
    </source>
</evidence>
<protein>
    <recommendedName>
        <fullName evidence="2">non-specific serine/threonine protein kinase</fullName>
        <ecNumber evidence="2">2.7.11.1</ecNumber>
    </recommendedName>
</protein>
<evidence type="ECO:0000259" key="14">
    <source>
        <dbReference type="PROSITE" id="PS50219"/>
    </source>
</evidence>
<dbReference type="PROSITE" id="PS00107">
    <property type="entry name" value="PROTEIN_KINASE_ATP"/>
    <property type="match status" value="1"/>
</dbReference>
<reference evidence="15" key="3">
    <citation type="submission" date="2025-09" db="UniProtKB">
        <authorList>
            <consortium name="Ensembl"/>
        </authorList>
    </citation>
    <scope>IDENTIFICATION</scope>
</reference>
<dbReference type="SMART" id="SM00220">
    <property type="entry name" value="S_TKc"/>
    <property type="match status" value="1"/>
</dbReference>
<evidence type="ECO:0000256" key="11">
    <source>
        <dbReference type="SAM" id="Coils"/>
    </source>
</evidence>
<evidence type="ECO:0000256" key="12">
    <source>
        <dbReference type="SAM" id="MobiDB-lite"/>
    </source>
</evidence>
<feature type="domain" description="CNH" evidence="14">
    <location>
        <begin position="880"/>
        <end position="1167"/>
    </location>
</feature>
<dbReference type="SUPFAM" id="SSF56112">
    <property type="entry name" value="Protein kinase-like (PK-like)"/>
    <property type="match status" value="1"/>
</dbReference>
<dbReference type="PROSITE" id="PS50219">
    <property type="entry name" value="CNH"/>
    <property type="match status" value="1"/>
</dbReference>
<keyword evidence="16" id="KW-1185">Reference proteome</keyword>
<dbReference type="FunFam" id="3.30.200.20:FF:000006">
    <property type="entry name" value="TRAF2 and NCK-interacting protein kinase isoform 4"/>
    <property type="match status" value="1"/>
</dbReference>
<evidence type="ECO:0000256" key="6">
    <source>
        <dbReference type="ARBA" id="ARBA00022777"/>
    </source>
</evidence>
<keyword evidence="3" id="KW-0723">Serine/threonine-protein kinase</keyword>
<dbReference type="EC" id="2.7.11.1" evidence="2"/>
<dbReference type="Proteomes" id="UP000694395">
    <property type="component" value="Chromosome 14"/>
</dbReference>
<feature type="compositionally biased region" description="Polar residues" evidence="12">
    <location>
        <begin position="637"/>
        <end position="661"/>
    </location>
</feature>
<comment type="similarity">
    <text evidence="1">Belongs to the protein kinase superfamily. STE Ser/Thr protein kinase family. STE20 subfamily.</text>
</comment>
<evidence type="ECO:0000256" key="2">
    <source>
        <dbReference type="ARBA" id="ARBA00012513"/>
    </source>
</evidence>
<dbReference type="GO" id="GO:0005829">
    <property type="term" value="C:cytosol"/>
    <property type="evidence" value="ECO:0007669"/>
    <property type="project" value="TreeGrafter"/>
</dbReference>
<evidence type="ECO:0000256" key="8">
    <source>
        <dbReference type="ARBA" id="ARBA00047899"/>
    </source>
</evidence>
<dbReference type="InterPro" id="IPR008271">
    <property type="entry name" value="Ser/Thr_kinase_AS"/>
</dbReference>
<dbReference type="GeneTree" id="ENSGT00950000183196"/>
<comment type="catalytic activity">
    <reaction evidence="9">
        <text>L-seryl-[protein] + ATP = O-phospho-L-seryl-[protein] + ADP + H(+)</text>
        <dbReference type="Rhea" id="RHEA:17989"/>
        <dbReference type="Rhea" id="RHEA-COMP:9863"/>
        <dbReference type="Rhea" id="RHEA-COMP:11604"/>
        <dbReference type="ChEBI" id="CHEBI:15378"/>
        <dbReference type="ChEBI" id="CHEBI:29999"/>
        <dbReference type="ChEBI" id="CHEBI:30616"/>
        <dbReference type="ChEBI" id="CHEBI:83421"/>
        <dbReference type="ChEBI" id="CHEBI:456216"/>
        <dbReference type="EC" id="2.7.11.1"/>
    </reaction>
</comment>
<dbReference type="InterPro" id="IPR011009">
    <property type="entry name" value="Kinase-like_dom_sf"/>
</dbReference>
<name>A0A8K9UZE5_ONCMY</name>
<feature type="domain" description="Protein kinase" evidence="13">
    <location>
        <begin position="25"/>
        <end position="289"/>
    </location>
</feature>
<dbReference type="AlphaFoldDB" id="A0A8K9UZE5"/>
<keyword evidence="7 10" id="KW-0067">ATP-binding</keyword>
<dbReference type="SMART" id="SM00036">
    <property type="entry name" value="CNH"/>
    <property type="match status" value="1"/>
</dbReference>
<dbReference type="GeneID" id="110488552"/>
<evidence type="ECO:0000256" key="9">
    <source>
        <dbReference type="ARBA" id="ARBA00048679"/>
    </source>
</evidence>
<dbReference type="Gene3D" id="1.10.510.10">
    <property type="entry name" value="Transferase(Phosphotransferase) domain 1"/>
    <property type="match status" value="1"/>
</dbReference>
<dbReference type="Gene3D" id="3.30.200.20">
    <property type="entry name" value="Phosphorylase Kinase, domain 1"/>
    <property type="match status" value="1"/>
</dbReference>
<feature type="region of interest" description="Disordered" evidence="12">
    <location>
        <begin position="441"/>
        <end position="480"/>
    </location>
</feature>
<dbReference type="PANTHER" id="PTHR47096:SF1">
    <property type="entry name" value="MISSHAPEN LIKE KINASE 1"/>
    <property type="match status" value="1"/>
</dbReference>
<feature type="binding site" evidence="10">
    <location>
        <position position="54"/>
    </location>
    <ligand>
        <name>ATP</name>
        <dbReference type="ChEBI" id="CHEBI:30616"/>
    </ligand>
</feature>
<evidence type="ECO:0000256" key="1">
    <source>
        <dbReference type="ARBA" id="ARBA00008874"/>
    </source>
</evidence>
<keyword evidence="4" id="KW-0808">Transferase</keyword>
<dbReference type="InterPro" id="IPR017441">
    <property type="entry name" value="Protein_kinase_ATP_BS"/>
</dbReference>
<evidence type="ECO:0000256" key="3">
    <source>
        <dbReference type="ARBA" id="ARBA00022527"/>
    </source>
</evidence>
<reference evidence="15" key="2">
    <citation type="submission" date="2025-08" db="UniProtKB">
        <authorList>
            <consortium name="Ensembl"/>
        </authorList>
    </citation>
    <scope>IDENTIFICATION</scope>
</reference>
<feature type="compositionally biased region" description="Low complexity" evidence="12">
    <location>
        <begin position="614"/>
        <end position="629"/>
    </location>
</feature>
<feature type="coiled-coil region" evidence="11">
    <location>
        <begin position="358"/>
        <end position="417"/>
    </location>
</feature>
<dbReference type="Pfam" id="PF00069">
    <property type="entry name" value="Pkinase"/>
    <property type="match status" value="1"/>
</dbReference>
<feature type="compositionally biased region" description="Acidic residues" evidence="12">
    <location>
        <begin position="324"/>
        <end position="338"/>
    </location>
</feature>
<sequence>MARDCTTRSLDNIDLSALRDPAGIFELVEVVGNGTYGQVYKGRHVKTGQLAAIKVMDVTEEEEEEIKLEINMLKTYSHHRNIATYYGAFVKKSPAGQDDQLWLVMEYCGAGSVTDLVKKTKGNCLKEDWIAYICREVLRGLSHLHSHHVIHRDIKGQNVLLTENAEVKLVDFGVSAQLDRTIGKRNTFIGTPYWMAPEVIACDENPDSTYDYRSDLWSLGITALEMAEGAPPLCDMHPMRALFLIPRNPPPKLKSKKWSKKFLTFVESCLAKNYLHRPATETLLRHSFIKDLPNERQVRIMLKDHLDRTRKKRDKEGPEYEYSGSEDEEEEMNDEEGEPSSIVNLPGESTLRREFLRLQQENKSRSEAQRQQQVLQQQLQDQERYKQQLLAERQKRIQQQKEQRRRLEDQQRRQLQDSGFQWPELQEMLWREETEANDRGLFNERSKRRDKKQLEDCGTQRSDVGGRPAGPLNEQMEMDRGKTSDNYQVNLNRVLAGLPLPVHPLPLPINIHTRLSSGSSSSPCTPAMQRAAIQQNANLHSSRDAPHSSSMSDMASTPMSPMFDDVFWDFQSSMECPPKVPERTTSKFYCKELMSHHRTSSSGGPQSPVEKGGKSMSSHGSSSNSSQSGYFKLESPMLQSRLQQYKKSQETSQAALLQQRGSGHLSGVKSNLSPFVKATEYSSSSDEVGSSDDEETTRSPLSNGKGKFFRGAPDGIVLQPHHNLNQTTSSVASGLKSGQPLHRPMAVGSECNENYLLPDLLQKSPAHEPLGQHVLHDVIFPQSPSGRGPHFDKPVNSPPGKSISSSSSSSFTPFIDPRLLQISPPQSPVGYSPTSGKPLANQEPIRREGHRKGSVVNVNPTNIRPQSDTPEIRKYKKKFNTEILCAGLWGVNLLVGTENGLWLLDRSGQGKVYSLISRRRFQQMDVLEGLNVLITISGKKNKLRLYYLSWLRNKILRNDPEVEKRQGWTSVGDLEGCVHYKVVRYEKIKFLVIALKNAVEVYAWAPKPYHKFMAFKSFGSLPQRPLSVDLTVEDGQRLKVIYGSLAGFHAIDVDSGTPYDLYLPTHIQGVIRPHAIIILPNSSGMEVLVCYEDEGVYIDTYGRITKETVLQWGEMPASVAYLQSNQVMGWGDKAIELRSANTGNLEGVFMHKKAQKLKFLCERNDKVFFASVQSGGSSQIYFMTLGQNSLFNW</sequence>
<proteinExistence type="inferred from homology"/>
<evidence type="ECO:0000256" key="4">
    <source>
        <dbReference type="ARBA" id="ARBA00022679"/>
    </source>
</evidence>
<dbReference type="RefSeq" id="XP_036798574.1">
    <property type="nucleotide sequence ID" value="XM_036942679.1"/>
</dbReference>
<accession>A0A8K9UZE5</accession>
<dbReference type="Pfam" id="PF00780">
    <property type="entry name" value="CNH"/>
    <property type="match status" value="1"/>
</dbReference>
<feature type="compositionally biased region" description="Basic and acidic residues" evidence="12">
    <location>
        <begin position="441"/>
        <end position="455"/>
    </location>
</feature>
<comment type="catalytic activity">
    <reaction evidence="8">
        <text>L-threonyl-[protein] + ATP = O-phospho-L-threonyl-[protein] + ADP + H(+)</text>
        <dbReference type="Rhea" id="RHEA:46608"/>
        <dbReference type="Rhea" id="RHEA-COMP:11060"/>
        <dbReference type="Rhea" id="RHEA-COMP:11605"/>
        <dbReference type="ChEBI" id="CHEBI:15378"/>
        <dbReference type="ChEBI" id="CHEBI:30013"/>
        <dbReference type="ChEBI" id="CHEBI:30616"/>
        <dbReference type="ChEBI" id="CHEBI:61977"/>
        <dbReference type="ChEBI" id="CHEBI:456216"/>
        <dbReference type="EC" id="2.7.11.1"/>
    </reaction>
</comment>
<dbReference type="PANTHER" id="PTHR47096">
    <property type="entry name" value="MISSHAPEN LIKE KINASE 1"/>
    <property type="match status" value="1"/>
</dbReference>
<evidence type="ECO:0000256" key="5">
    <source>
        <dbReference type="ARBA" id="ARBA00022741"/>
    </source>
</evidence>
<dbReference type="GO" id="GO:0005524">
    <property type="term" value="F:ATP binding"/>
    <property type="evidence" value="ECO:0007669"/>
    <property type="project" value="UniProtKB-UniRule"/>
</dbReference>
<reference evidence="15" key="1">
    <citation type="submission" date="2020-07" db="EMBL/GenBank/DDBJ databases">
        <title>A long reads based de novo assembly of the rainbow trout Arlee double haploid line genome.</title>
        <authorList>
            <person name="Gao G."/>
            <person name="Palti Y."/>
        </authorList>
    </citation>
    <scope>NUCLEOTIDE SEQUENCE [LARGE SCALE GENOMIC DNA]</scope>
</reference>
<dbReference type="PROSITE" id="PS50011">
    <property type="entry name" value="PROTEIN_KINASE_DOM"/>
    <property type="match status" value="1"/>
</dbReference>
<evidence type="ECO:0000256" key="10">
    <source>
        <dbReference type="PROSITE-ProRule" id="PRU10141"/>
    </source>
</evidence>
<feature type="region of interest" description="Disordered" evidence="12">
    <location>
        <begin position="779"/>
        <end position="810"/>
    </location>
</feature>
<dbReference type="GO" id="GO:0004674">
    <property type="term" value="F:protein serine/threonine kinase activity"/>
    <property type="evidence" value="ECO:0007669"/>
    <property type="project" value="UniProtKB-KW"/>
</dbReference>
<evidence type="ECO:0000313" key="16">
    <source>
        <dbReference type="Proteomes" id="UP000694395"/>
    </source>
</evidence>
<feature type="region of interest" description="Disordered" evidence="12">
    <location>
        <begin position="308"/>
        <end position="346"/>
    </location>
</feature>
<dbReference type="Ensembl" id="ENSOMYT00000161725.1">
    <property type="protein sequence ID" value="ENSOMYP00000116909.1"/>
    <property type="gene ID" value="ENSOMYG00000012713.2"/>
</dbReference>
<evidence type="ECO:0000313" key="15">
    <source>
        <dbReference type="Ensembl" id="ENSOMYP00000116909.1"/>
    </source>
</evidence>
<evidence type="ECO:0000259" key="13">
    <source>
        <dbReference type="PROSITE" id="PS50011"/>
    </source>
</evidence>
<dbReference type="InterPro" id="IPR051700">
    <property type="entry name" value="STE20_Ser-Thr_kinase"/>
</dbReference>